<dbReference type="Pfam" id="PF00578">
    <property type="entry name" value="AhpC-TSA"/>
    <property type="match status" value="1"/>
</dbReference>
<dbReference type="InterPro" id="IPR036249">
    <property type="entry name" value="Thioredoxin-like_sf"/>
</dbReference>
<evidence type="ECO:0000256" key="2">
    <source>
        <dbReference type="SAM" id="SignalP"/>
    </source>
</evidence>
<keyword evidence="2" id="KW-0732">Signal</keyword>
<dbReference type="PROSITE" id="PS00194">
    <property type="entry name" value="THIOREDOXIN_1"/>
    <property type="match status" value="1"/>
</dbReference>
<evidence type="ECO:0000259" key="3">
    <source>
        <dbReference type="PROSITE" id="PS51352"/>
    </source>
</evidence>
<dbReference type="Gene3D" id="3.40.30.10">
    <property type="entry name" value="Glutaredoxin"/>
    <property type="match status" value="1"/>
</dbReference>
<accession>A0AAU7DNS0</accession>
<feature type="signal peptide" evidence="2">
    <location>
        <begin position="1"/>
        <end position="22"/>
    </location>
</feature>
<dbReference type="InterPro" id="IPR000866">
    <property type="entry name" value="AhpC/TSA"/>
</dbReference>
<sequence>MMPNRRVFLCAALFLVAPLVFAKGPEDAIQKQMSGLRDVSPAQRPALTVKLAVDIRALPAGKSKVNLADDLSHLATEGDQGADTIQAVADTLSQALAQTPVPAKKDWPPAPYFDLARLVRYEHANSTLTDPLFVKASEALAKNDADVEKIDFTLKDLHGKKVTLSQFRGKVVLVNFWATWCLPCRVEMPGLDAIYTHLESQGLVVLAIDPEDVPSSDAFLIAKTVEPMNFHPTVLLDPGSKVANQFHVDGGIPKSFVFGRDGKLVAVAIDMRTQHQFLTMLAQAGIHQ</sequence>
<organism evidence="4">
    <name type="scientific">Telmatobacter sp. DSM 110680</name>
    <dbReference type="NCBI Taxonomy" id="3036704"/>
    <lineage>
        <taxon>Bacteria</taxon>
        <taxon>Pseudomonadati</taxon>
        <taxon>Acidobacteriota</taxon>
        <taxon>Terriglobia</taxon>
        <taxon>Terriglobales</taxon>
        <taxon>Acidobacteriaceae</taxon>
        <taxon>Telmatobacter</taxon>
    </lineage>
</organism>
<dbReference type="InterPro" id="IPR013766">
    <property type="entry name" value="Thioredoxin_domain"/>
</dbReference>
<dbReference type="PROSITE" id="PS51352">
    <property type="entry name" value="THIOREDOXIN_2"/>
    <property type="match status" value="1"/>
</dbReference>
<feature type="chain" id="PRO_5043593696" evidence="2">
    <location>
        <begin position="23"/>
        <end position="288"/>
    </location>
</feature>
<gene>
    <name evidence="4" type="ORF">P8935_08275</name>
</gene>
<dbReference type="InterPro" id="IPR017937">
    <property type="entry name" value="Thioredoxin_CS"/>
</dbReference>
<dbReference type="PANTHER" id="PTHR42852">
    <property type="entry name" value="THIOL:DISULFIDE INTERCHANGE PROTEIN DSBE"/>
    <property type="match status" value="1"/>
</dbReference>
<name>A0AAU7DNS0_9BACT</name>
<evidence type="ECO:0000256" key="1">
    <source>
        <dbReference type="ARBA" id="ARBA00023284"/>
    </source>
</evidence>
<reference evidence="4" key="1">
    <citation type="submission" date="2023-03" db="EMBL/GenBank/DDBJ databases">
        <title>Edaphobacter sp.</title>
        <authorList>
            <person name="Huber K.J."/>
            <person name="Papendorf J."/>
            <person name="Pilke C."/>
            <person name="Bunk B."/>
            <person name="Sproeer C."/>
            <person name="Pester M."/>
        </authorList>
    </citation>
    <scope>NUCLEOTIDE SEQUENCE</scope>
    <source>
        <strain evidence="4">DSM 110680</strain>
    </source>
</reference>
<dbReference type="GO" id="GO:0016209">
    <property type="term" value="F:antioxidant activity"/>
    <property type="evidence" value="ECO:0007669"/>
    <property type="project" value="InterPro"/>
</dbReference>
<dbReference type="GO" id="GO:0016491">
    <property type="term" value="F:oxidoreductase activity"/>
    <property type="evidence" value="ECO:0007669"/>
    <property type="project" value="InterPro"/>
</dbReference>
<dbReference type="PANTHER" id="PTHR42852:SF13">
    <property type="entry name" value="PROTEIN DIPZ"/>
    <property type="match status" value="1"/>
</dbReference>
<proteinExistence type="predicted"/>
<protein>
    <submittedName>
        <fullName evidence="4">TlpA disulfide reductase family protein</fullName>
    </submittedName>
</protein>
<dbReference type="InterPro" id="IPR050553">
    <property type="entry name" value="Thioredoxin_ResA/DsbE_sf"/>
</dbReference>
<keyword evidence="1" id="KW-0676">Redox-active center</keyword>
<dbReference type="CDD" id="cd02966">
    <property type="entry name" value="TlpA_like_family"/>
    <property type="match status" value="1"/>
</dbReference>
<evidence type="ECO:0000313" key="4">
    <source>
        <dbReference type="EMBL" id="XBH19300.1"/>
    </source>
</evidence>
<dbReference type="AlphaFoldDB" id="A0AAU7DNS0"/>
<dbReference type="EMBL" id="CP121196">
    <property type="protein sequence ID" value="XBH19300.1"/>
    <property type="molecule type" value="Genomic_DNA"/>
</dbReference>
<feature type="domain" description="Thioredoxin" evidence="3">
    <location>
        <begin position="143"/>
        <end position="286"/>
    </location>
</feature>
<dbReference type="SUPFAM" id="SSF52833">
    <property type="entry name" value="Thioredoxin-like"/>
    <property type="match status" value="1"/>
</dbReference>
<dbReference type="RefSeq" id="WP_348264516.1">
    <property type="nucleotide sequence ID" value="NZ_CP121196.1"/>
</dbReference>